<sequence length="162" mass="17685">MNGSPRHYKGLSEASQYEEKDTEPLYDAKHQANEGQCPEEYPDGGYASYGDYGHIAAANDTKPRSAAQGSFARSDQRQNKGASGHFNAERSHGRDGCKQFGPCAACGGMTHSVHCCFKRSKQLHNAGKGEAFIELTNLLRSKVDKRDLTPKLQSLVLGSHLN</sequence>
<reference evidence="3" key="1">
    <citation type="submission" date="2017-03" db="EMBL/GenBank/DDBJ databases">
        <title>Phytopthora megakarya and P. palmivora, two closely related causual agents of cacao black pod achieved similar genome size and gene model numbers by different mechanisms.</title>
        <authorList>
            <person name="Ali S."/>
            <person name="Shao J."/>
            <person name="Larry D.J."/>
            <person name="Kronmiller B."/>
            <person name="Shen D."/>
            <person name="Strem M.D."/>
            <person name="Melnick R.L."/>
            <person name="Guiltinan M.J."/>
            <person name="Tyler B.M."/>
            <person name="Meinhardt L.W."/>
            <person name="Bailey B.A."/>
        </authorList>
    </citation>
    <scope>NUCLEOTIDE SEQUENCE [LARGE SCALE GENOMIC DNA]</scope>
    <source>
        <strain evidence="3">zdho120</strain>
    </source>
</reference>
<evidence type="ECO:0000256" key="1">
    <source>
        <dbReference type="SAM" id="MobiDB-lite"/>
    </source>
</evidence>
<dbReference type="AlphaFoldDB" id="A0A225UB61"/>
<evidence type="ECO:0000313" key="3">
    <source>
        <dbReference type="Proteomes" id="UP000198211"/>
    </source>
</evidence>
<organism evidence="2 3">
    <name type="scientific">Phytophthora megakarya</name>
    <dbReference type="NCBI Taxonomy" id="4795"/>
    <lineage>
        <taxon>Eukaryota</taxon>
        <taxon>Sar</taxon>
        <taxon>Stramenopiles</taxon>
        <taxon>Oomycota</taxon>
        <taxon>Peronosporomycetes</taxon>
        <taxon>Peronosporales</taxon>
        <taxon>Peronosporaceae</taxon>
        <taxon>Phytophthora</taxon>
    </lineage>
</organism>
<dbReference type="Proteomes" id="UP000198211">
    <property type="component" value="Unassembled WGS sequence"/>
</dbReference>
<proteinExistence type="predicted"/>
<gene>
    <name evidence="2" type="ORF">PHMEG_00041809</name>
</gene>
<dbReference type="EMBL" id="NBNE01023669">
    <property type="protein sequence ID" value="OWY90181.1"/>
    <property type="molecule type" value="Genomic_DNA"/>
</dbReference>
<comment type="caution">
    <text evidence="2">The sequence shown here is derived from an EMBL/GenBank/DDBJ whole genome shotgun (WGS) entry which is preliminary data.</text>
</comment>
<feature type="region of interest" description="Disordered" evidence="1">
    <location>
        <begin position="1"/>
        <end position="42"/>
    </location>
</feature>
<evidence type="ECO:0000313" key="2">
    <source>
        <dbReference type="EMBL" id="OWY90181.1"/>
    </source>
</evidence>
<accession>A0A225UB61</accession>
<protein>
    <submittedName>
        <fullName evidence="2">Uncharacterized protein</fullName>
    </submittedName>
</protein>
<name>A0A225UB61_9STRA</name>
<feature type="compositionally biased region" description="Basic and acidic residues" evidence="1">
    <location>
        <begin position="17"/>
        <end position="32"/>
    </location>
</feature>
<feature type="region of interest" description="Disordered" evidence="1">
    <location>
        <begin position="61"/>
        <end position="94"/>
    </location>
</feature>
<keyword evidence="3" id="KW-1185">Reference proteome</keyword>